<dbReference type="Pfam" id="PF13193">
    <property type="entry name" value="AMP-binding_C"/>
    <property type="match status" value="1"/>
</dbReference>
<dbReference type="Gene3D" id="3.30.559.10">
    <property type="entry name" value="Chloramphenicol acetyltransferase-like domain"/>
    <property type="match status" value="1"/>
</dbReference>
<dbReference type="InterPro" id="IPR006162">
    <property type="entry name" value="Ppantetheine_attach_site"/>
</dbReference>
<dbReference type="PANTHER" id="PTHR45527:SF1">
    <property type="entry name" value="FATTY ACID SYNTHASE"/>
    <property type="match status" value="1"/>
</dbReference>
<protein>
    <submittedName>
        <fullName evidence="5">Amino acid adenylation domain-containing protein</fullName>
    </submittedName>
</protein>
<dbReference type="InterPro" id="IPR001242">
    <property type="entry name" value="Condensation_dom"/>
</dbReference>
<dbReference type="Pfam" id="PF00501">
    <property type="entry name" value="AMP-binding"/>
    <property type="match status" value="1"/>
</dbReference>
<dbReference type="InterPro" id="IPR045851">
    <property type="entry name" value="AMP-bd_C_sf"/>
</dbReference>
<accession>A0ABV9RZP0</accession>
<keyword evidence="3" id="KW-0597">Phosphoprotein</keyword>
<dbReference type="Gene3D" id="3.30.300.30">
    <property type="match status" value="1"/>
</dbReference>
<dbReference type="InterPro" id="IPR000873">
    <property type="entry name" value="AMP-dep_synth/lig_dom"/>
</dbReference>
<dbReference type="PROSITE" id="PS50075">
    <property type="entry name" value="CARRIER"/>
    <property type="match status" value="1"/>
</dbReference>
<comment type="cofactor">
    <cofactor evidence="1">
        <name>pantetheine 4'-phosphate</name>
        <dbReference type="ChEBI" id="CHEBI:47942"/>
    </cofactor>
</comment>
<dbReference type="InterPro" id="IPR023213">
    <property type="entry name" value="CAT-like_dom_sf"/>
</dbReference>
<dbReference type="PROSITE" id="PS00455">
    <property type="entry name" value="AMP_BINDING"/>
    <property type="match status" value="1"/>
</dbReference>
<dbReference type="EMBL" id="JBHSIS010000006">
    <property type="protein sequence ID" value="MFC4854158.1"/>
    <property type="molecule type" value="Genomic_DNA"/>
</dbReference>
<dbReference type="CDD" id="cd19531">
    <property type="entry name" value="LCL_NRPS-like"/>
    <property type="match status" value="1"/>
</dbReference>
<dbReference type="SUPFAM" id="SSF56801">
    <property type="entry name" value="Acetyl-CoA synthetase-like"/>
    <property type="match status" value="1"/>
</dbReference>
<proteinExistence type="predicted"/>
<dbReference type="SUPFAM" id="SSF52777">
    <property type="entry name" value="CoA-dependent acyltransferases"/>
    <property type="match status" value="2"/>
</dbReference>
<keyword evidence="6" id="KW-1185">Reference proteome</keyword>
<dbReference type="Gene3D" id="3.40.50.980">
    <property type="match status" value="2"/>
</dbReference>
<evidence type="ECO:0000256" key="1">
    <source>
        <dbReference type="ARBA" id="ARBA00001957"/>
    </source>
</evidence>
<keyword evidence="2" id="KW-0596">Phosphopantetheine</keyword>
<reference evidence="6" key="1">
    <citation type="journal article" date="2019" name="Int. J. Syst. Evol. Microbiol.">
        <title>The Global Catalogue of Microorganisms (GCM) 10K type strain sequencing project: providing services to taxonomists for standard genome sequencing and annotation.</title>
        <authorList>
            <consortium name="The Broad Institute Genomics Platform"/>
            <consortium name="The Broad Institute Genome Sequencing Center for Infectious Disease"/>
            <person name="Wu L."/>
            <person name="Ma J."/>
        </authorList>
    </citation>
    <scope>NUCLEOTIDE SEQUENCE [LARGE SCALE GENOMIC DNA]</scope>
    <source>
        <strain evidence="6">ZS-22-S1</strain>
    </source>
</reference>
<dbReference type="Gene3D" id="2.30.38.10">
    <property type="entry name" value="Luciferase, Domain 3"/>
    <property type="match status" value="1"/>
</dbReference>
<evidence type="ECO:0000259" key="4">
    <source>
        <dbReference type="PROSITE" id="PS50075"/>
    </source>
</evidence>
<dbReference type="SUPFAM" id="SSF47336">
    <property type="entry name" value="ACP-like"/>
    <property type="match status" value="1"/>
</dbReference>
<dbReference type="CDD" id="cd05930">
    <property type="entry name" value="A_NRPS"/>
    <property type="match status" value="1"/>
</dbReference>
<dbReference type="InterPro" id="IPR020845">
    <property type="entry name" value="AMP-binding_CS"/>
</dbReference>
<dbReference type="NCBIfam" id="TIGR01733">
    <property type="entry name" value="AA-adenyl-dom"/>
    <property type="match status" value="1"/>
</dbReference>
<evidence type="ECO:0000256" key="3">
    <source>
        <dbReference type="ARBA" id="ARBA00022553"/>
    </source>
</evidence>
<gene>
    <name evidence="5" type="ORF">ACFPCV_11660</name>
</gene>
<dbReference type="PROSITE" id="PS00012">
    <property type="entry name" value="PHOSPHOPANTETHEINE"/>
    <property type="match status" value="1"/>
</dbReference>
<dbReference type="InterPro" id="IPR009081">
    <property type="entry name" value="PP-bd_ACP"/>
</dbReference>
<dbReference type="InterPro" id="IPR010071">
    <property type="entry name" value="AA_adenyl_dom"/>
</dbReference>
<organism evidence="5 6">
    <name type="scientific">Actinophytocola glycyrrhizae</name>
    <dbReference type="NCBI Taxonomy" id="2044873"/>
    <lineage>
        <taxon>Bacteria</taxon>
        <taxon>Bacillati</taxon>
        <taxon>Actinomycetota</taxon>
        <taxon>Actinomycetes</taxon>
        <taxon>Pseudonocardiales</taxon>
        <taxon>Pseudonocardiaceae</taxon>
    </lineage>
</organism>
<sequence length="1054" mass="112041">MTEAADKRRLLAAALRRRSTAPRAYPLSFGQQRLWFLDKFAPGEPVYSIPLAFRLRGPLDLDALRAAADGVVARHASLRTTFPDQGGEPVQVVAPAGTAAFEVSACTDADAFALAEARRGFDLARGPLFRVVAGVLGADDHVLVLNLHHIVSDAWSLSVLLDELTTLYRGGTLPGLALQYPDFTTWQRERQRTDAAREQLAYWRTHLDGAPELLTLPTDRPRPAVQTHRGALRATRLTDEVAAAMATLARECGGTLFMVLLAAFGAQLGRLAGQDDVVVATPVAGRSDTAVEAMIGFFVNTLPLRLSVAGDPTFAELVARAKDVTLGGLSNAEVPFERLVETLRPRRHLGHAPLSQAQLILQNTPRLVFDLPGVTCDGLLPDPGVAKTDLTLIVEYVRDGMLVSVEYNTDLFDEATIDRFTGNLVAFLTSAARDPHRRLSALTAVTGVERWQVVHGFNDTGTGTALPAAPTALDLIDFTSTEVAVTGPESTLTYAELGAAADRLAGRLLACGVGPETPVGLHLDRSTEMVVALLAVWRAGGAYVPLDPSWPAERRTSMLADSGARVLVTDRADTLGFGGTVVRTGEHGPLPAATPVSDLAYLIYTSGSTGRPKGVGVPHRAVVNLLTSFVDRLGIGRDDRLAAVTTLSFDISVLELLVPLVAGARVVVVGADEVADGPRLRQRLAESGATVMQATPATWRLLATAGGVPPSVRVRICGGEAFPRDLAATLLTDDAAVWNAYGPTETTVWSAAGPVTTENVRIGPPIGNTRLYVLDPLGAPVPIGVVGELHIGGLGVARGYHGRPALTAERFVPDPFGDTPGARLYATGDLARYRADGTLEFLGRTDHQVKVRGFRIEPGEIEAALLACQDVRAAVVTTFGTGQDVRLVAYVVGTADPAEVDALLRRRLPEYMVPAVVVPLDAFPLTPNGKVDRAALPAPEFTSTADFVAPRHPVEEVLAGIWSQVLARQRIGVHDDFFRIGGHSLLAAKVLARVREAFAIDVPIHRMFAAPTVAGLADVLAGLQSEPGQIAAIAALRVEVAALSDDEVRKLLGE</sequence>
<dbReference type="Gene3D" id="3.30.559.30">
    <property type="entry name" value="Nonribosomal peptide synthetase, condensation domain"/>
    <property type="match status" value="1"/>
</dbReference>
<dbReference type="RefSeq" id="WP_378056108.1">
    <property type="nucleotide sequence ID" value="NZ_JBHSIS010000006.1"/>
</dbReference>
<dbReference type="InterPro" id="IPR036736">
    <property type="entry name" value="ACP-like_sf"/>
</dbReference>
<dbReference type="Pfam" id="PF00550">
    <property type="entry name" value="PP-binding"/>
    <property type="match status" value="1"/>
</dbReference>
<dbReference type="InterPro" id="IPR025110">
    <property type="entry name" value="AMP-bd_C"/>
</dbReference>
<dbReference type="SMART" id="SM00823">
    <property type="entry name" value="PKS_PP"/>
    <property type="match status" value="1"/>
</dbReference>
<evidence type="ECO:0000256" key="2">
    <source>
        <dbReference type="ARBA" id="ARBA00022450"/>
    </source>
</evidence>
<dbReference type="PANTHER" id="PTHR45527">
    <property type="entry name" value="NONRIBOSOMAL PEPTIDE SYNTHETASE"/>
    <property type="match status" value="1"/>
</dbReference>
<evidence type="ECO:0000313" key="6">
    <source>
        <dbReference type="Proteomes" id="UP001595859"/>
    </source>
</evidence>
<evidence type="ECO:0000313" key="5">
    <source>
        <dbReference type="EMBL" id="MFC4854158.1"/>
    </source>
</evidence>
<feature type="domain" description="Carrier" evidence="4">
    <location>
        <begin position="949"/>
        <end position="1024"/>
    </location>
</feature>
<dbReference type="Pfam" id="PF00668">
    <property type="entry name" value="Condensation"/>
    <property type="match status" value="1"/>
</dbReference>
<comment type="caution">
    <text evidence="5">The sequence shown here is derived from an EMBL/GenBank/DDBJ whole genome shotgun (WGS) entry which is preliminary data.</text>
</comment>
<dbReference type="Gene3D" id="1.10.1200.10">
    <property type="entry name" value="ACP-like"/>
    <property type="match status" value="1"/>
</dbReference>
<dbReference type="Proteomes" id="UP001595859">
    <property type="component" value="Unassembled WGS sequence"/>
</dbReference>
<dbReference type="InterPro" id="IPR020806">
    <property type="entry name" value="PKS_PP-bd"/>
</dbReference>
<name>A0ABV9RZP0_9PSEU</name>